<evidence type="ECO:0000256" key="1">
    <source>
        <dbReference type="ARBA" id="ARBA00004365"/>
    </source>
</evidence>
<organism evidence="9 10">
    <name type="scientific">Arthrobacter ramosus</name>
    <dbReference type="NCBI Taxonomy" id="1672"/>
    <lineage>
        <taxon>Bacteria</taxon>
        <taxon>Bacillati</taxon>
        <taxon>Actinomycetota</taxon>
        <taxon>Actinomycetes</taxon>
        <taxon>Micrococcales</taxon>
        <taxon>Micrococcaceae</taxon>
        <taxon>Arthrobacter</taxon>
    </lineage>
</organism>
<dbReference type="SUPFAM" id="SSF64518">
    <property type="entry name" value="Phase 1 flagellin"/>
    <property type="match status" value="1"/>
</dbReference>
<evidence type="ECO:0000313" key="9">
    <source>
        <dbReference type="EMBL" id="MFB9820908.1"/>
    </source>
</evidence>
<dbReference type="InterPro" id="IPR002371">
    <property type="entry name" value="FlgK"/>
</dbReference>
<comment type="caution">
    <text evidence="9">The sequence shown here is derived from an EMBL/GenBank/DDBJ whole genome shotgun (WGS) entry which is preliminary data.</text>
</comment>
<evidence type="ECO:0000259" key="7">
    <source>
        <dbReference type="Pfam" id="PF06429"/>
    </source>
</evidence>
<dbReference type="Pfam" id="PF06429">
    <property type="entry name" value="Flg_bbr_C"/>
    <property type="match status" value="1"/>
</dbReference>
<protein>
    <recommendedName>
        <fullName evidence="4">Flagellar hook-associated protein 1</fullName>
    </recommendedName>
</protein>
<dbReference type="RefSeq" id="WP_234751445.1">
    <property type="nucleotide sequence ID" value="NZ_BAAAWN010000001.1"/>
</dbReference>
<sequence>MSTFGGLNTAYLGLTAAQQGINVAGQNIANAGTDGYTRQRIEQSAVGAPARTGLFAAGAQAGQGVSVDGIARLGNSFLDAGVRSGAAQAGYAGYRSTELQQLEGSLNEPGSAGISTALQTFWSSWQGVSNHPGEAAPAGVLLQAGTTLANTVSAGYKALDSQWTRIRGEAQSTVATLNDAAARVAGFNATIRSVTASGGSANEIIDARNKVTETVASLAGGTVRDNADGTVDVFVGGNAIVSGTSHRDLTLSGQASMGAPGSAVHLEWADRPGVAVPLDGGKLAGAVSLLAPAASGGAGGAISEAAASYNAFATKLMNDVNAVHRTGLSTTGASSLDFFATTPGAPAALSLTVVPTSAAGIATGSPASGALDGKIADAVAQIGTGQGSPDALWSGIVTGIGTASQSAQQHQRLADAASTAAVGQRSSGASVSLDEENISLLSNQHAYQAAARAMTAVDEALDVLINHTGLVGR</sequence>
<dbReference type="PANTHER" id="PTHR30033">
    <property type="entry name" value="FLAGELLAR HOOK-ASSOCIATED PROTEIN 1"/>
    <property type="match status" value="1"/>
</dbReference>
<dbReference type="Pfam" id="PF22638">
    <property type="entry name" value="FlgK_D1"/>
    <property type="match status" value="1"/>
</dbReference>
<dbReference type="NCBIfam" id="TIGR02492">
    <property type="entry name" value="flgK_ends"/>
    <property type="match status" value="1"/>
</dbReference>
<name>A0ABV5Y1N6_ARTRM</name>
<reference evidence="9 10" key="1">
    <citation type="submission" date="2024-09" db="EMBL/GenBank/DDBJ databases">
        <authorList>
            <person name="Sun Q."/>
            <person name="Mori K."/>
        </authorList>
    </citation>
    <scope>NUCLEOTIDE SEQUENCE [LARGE SCALE GENOMIC DNA]</scope>
    <source>
        <strain evidence="9 10">JCM 1334</strain>
    </source>
</reference>
<dbReference type="EMBL" id="JBHMBC010000025">
    <property type="protein sequence ID" value="MFB9820908.1"/>
    <property type="molecule type" value="Genomic_DNA"/>
</dbReference>
<keyword evidence="9" id="KW-0966">Cell projection</keyword>
<keyword evidence="10" id="KW-1185">Reference proteome</keyword>
<accession>A0ABV5Y1N6</accession>
<keyword evidence="9" id="KW-0282">Flagellum</keyword>
<proteinExistence type="inferred from homology"/>
<dbReference type="Proteomes" id="UP001589702">
    <property type="component" value="Unassembled WGS sequence"/>
</dbReference>
<evidence type="ECO:0000256" key="4">
    <source>
        <dbReference type="ARBA" id="ARBA00016244"/>
    </source>
</evidence>
<comment type="similarity">
    <text evidence="3">Belongs to the flagella basal body rod proteins family.</text>
</comment>
<evidence type="ECO:0000259" key="8">
    <source>
        <dbReference type="Pfam" id="PF22638"/>
    </source>
</evidence>
<feature type="domain" description="Flagellar hook-associated protein FlgK helical" evidence="8">
    <location>
        <begin position="99"/>
        <end position="339"/>
    </location>
</feature>
<evidence type="ECO:0000256" key="6">
    <source>
        <dbReference type="ARBA" id="ARBA00023143"/>
    </source>
</evidence>
<keyword evidence="9" id="KW-0969">Cilium</keyword>
<dbReference type="PANTHER" id="PTHR30033:SF1">
    <property type="entry name" value="FLAGELLAR HOOK-ASSOCIATED PROTEIN 1"/>
    <property type="match status" value="1"/>
</dbReference>
<dbReference type="InterPro" id="IPR053927">
    <property type="entry name" value="FlgK_helical"/>
</dbReference>
<evidence type="ECO:0000256" key="5">
    <source>
        <dbReference type="ARBA" id="ARBA00022525"/>
    </source>
</evidence>
<comment type="subcellular location">
    <subcellularLocation>
        <location evidence="1">Bacterial flagellum</location>
    </subcellularLocation>
    <subcellularLocation>
        <location evidence="2">Secreted</location>
    </subcellularLocation>
</comment>
<evidence type="ECO:0000256" key="2">
    <source>
        <dbReference type="ARBA" id="ARBA00004613"/>
    </source>
</evidence>
<evidence type="ECO:0000313" key="10">
    <source>
        <dbReference type="Proteomes" id="UP001589702"/>
    </source>
</evidence>
<gene>
    <name evidence="9" type="primary">flgK</name>
    <name evidence="9" type="ORF">ACFFP1_15525</name>
</gene>
<keyword evidence="6" id="KW-0975">Bacterial flagellum</keyword>
<keyword evidence="5" id="KW-0964">Secreted</keyword>
<feature type="domain" description="Flagellar basal-body/hook protein C-terminal" evidence="7">
    <location>
        <begin position="428"/>
        <end position="466"/>
    </location>
</feature>
<dbReference type="InterPro" id="IPR010930">
    <property type="entry name" value="Flg_bb/hook_C_dom"/>
</dbReference>
<evidence type="ECO:0000256" key="3">
    <source>
        <dbReference type="ARBA" id="ARBA00009677"/>
    </source>
</evidence>